<dbReference type="EMBL" id="JAWLKH010000022">
    <property type="protein sequence ID" value="MDV6313748.1"/>
    <property type="molecule type" value="Genomic_DNA"/>
</dbReference>
<evidence type="ECO:0000256" key="1">
    <source>
        <dbReference type="SAM" id="MobiDB-lite"/>
    </source>
</evidence>
<keyword evidence="4" id="KW-1185">Reference proteome</keyword>
<dbReference type="Proteomes" id="UP001185779">
    <property type="component" value="Unassembled WGS sequence"/>
</dbReference>
<dbReference type="Proteomes" id="UP001185922">
    <property type="component" value="Unassembled WGS sequence"/>
</dbReference>
<gene>
    <name evidence="2" type="ORF">R3P94_16040</name>
    <name evidence="3" type="ORF">R3Q15_17955</name>
</gene>
<evidence type="ECO:0000313" key="3">
    <source>
        <dbReference type="EMBL" id="MDV6313748.1"/>
    </source>
</evidence>
<protein>
    <submittedName>
        <fullName evidence="3">Uncharacterized protein</fullName>
    </submittedName>
</protein>
<evidence type="ECO:0000313" key="5">
    <source>
        <dbReference type="Proteomes" id="UP001185922"/>
    </source>
</evidence>
<feature type="compositionally biased region" description="Low complexity" evidence="1">
    <location>
        <begin position="59"/>
        <end position="78"/>
    </location>
</feature>
<sequence>MTQTGTAAPTTVLISPAMAVRSRVYRRLAEALAGYGLEVRVVARRASKKVRHRPPAPRTGPTRTKPPTSPTRSPARAPMSPARGWS</sequence>
<name>A0AAE4R5M2_9ACTN</name>
<dbReference type="RefSeq" id="WP_232512979.1">
    <property type="nucleotide sequence ID" value="NZ_CP091855.1"/>
</dbReference>
<evidence type="ECO:0000313" key="4">
    <source>
        <dbReference type="Proteomes" id="UP001185779"/>
    </source>
</evidence>
<organism evidence="3 5">
    <name type="scientific">Gordonia amicalis</name>
    <dbReference type="NCBI Taxonomy" id="89053"/>
    <lineage>
        <taxon>Bacteria</taxon>
        <taxon>Bacillati</taxon>
        <taxon>Actinomycetota</taxon>
        <taxon>Actinomycetes</taxon>
        <taxon>Mycobacteriales</taxon>
        <taxon>Gordoniaceae</taxon>
        <taxon>Gordonia</taxon>
    </lineage>
</organism>
<comment type="caution">
    <text evidence="3">The sequence shown here is derived from an EMBL/GenBank/DDBJ whole genome shotgun (WGS) entry which is preliminary data.</text>
</comment>
<dbReference type="AlphaFoldDB" id="A0AAE4R5M2"/>
<evidence type="ECO:0000313" key="2">
    <source>
        <dbReference type="EMBL" id="MDV6308796.1"/>
    </source>
</evidence>
<feature type="compositionally biased region" description="Basic residues" evidence="1">
    <location>
        <begin position="45"/>
        <end position="55"/>
    </location>
</feature>
<proteinExistence type="predicted"/>
<feature type="region of interest" description="Disordered" evidence="1">
    <location>
        <begin position="45"/>
        <end position="86"/>
    </location>
</feature>
<dbReference type="EMBL" id="JAWLKI010000018">
    <property type="protein sequence ID" value="MDV6308796.1"/>
    <property type="molecule type" value="Genomic_DNA"/>
</dbReference>
<reference evidence="3 4" key="1">
    <citation type="submission" date="2023-10" db="EMBL/GenBank/DDBJ databases">
        <title>Development of a sustainable strategy for remediation of hydrocarbon-contaminated territories based on the waste exchange concept.</title>
        <authorList>
            <person name="Krivoruchko A."/>
        </authorList>
    </citation>
    <scope>NUCLEOTIDE SEQUENCE</scope>
    <source>
        <strain evidence="2 4">IEGM 1266</strain>
        <strain evidence="3">IEGM 1279</strain>
    </source>
</reference>
<accession>A0AAE4R5M2</accession>
<dbReference type="GeneID" id="77172942"/>